<reference evidence="3 4" key="1">
    <citation type="submission" date="2013-09" db="EMBL/GenBank/DDBJ databases">
        <authorList>
            <consortium name="DOE Joint Genome Institute"/>
            <person name="Klenk H.-P."/>
            <person name="Huntemann M."/>
            <person name="Han J."/>
            <person name="Chen A."/>
            <person name="Kyrpides N."/>
            <person name="Mavromatis K."/>
            <person name="Markowitz V."/>
            <person name="Palaniappan K."/>
            <person name="Ivanova N."/>
            <person name="Schaumberg A."/>
            <person name="Pati A."/>
            <person name="Liolios K."/>
            <person name="Nordberg H.P."/>
            <person name="Cantor M.N."/>
            <person name="Hua S.X."/>
            <person name="Woyke T."/>
        </authorList>
    </citation>
    <scope>NUCLEOTIDE SEQUENCE [LARGE SCALE GENOMIC DNA]</scope>
    <source>
        <strain evidence="3 4">DSM 14336</strain>
    </source>
</reference>
<keyword evidence="2" id="KW-0812">Transmembrane</keyword>
<dbReference type="PATRIC" id="fig|999552.6.peg.3842"/>
<keyword evidence="4" id="KW-1185">Reference proteome</keyword>
<evidence type="ECO:0000313" key="4">
    <source>
        <dbReference type="Proteomes" id="UP000018780"/>
    </source>
</evidence>
<organism evidence="3 4">
    <name type="scientific">Leisingera methylohalidivorans DSM 14336</name>
    <dbReference type="NCBI Taxonomy" id="999552"/>
    <lineage>
        <taxon>Bacteria</taxon>
        <taxon>Pseudomonadati</taxon>
        <taxon>Pseudomonadota</taxon>
        <taxon>Alphaproteobacteria</taxon>
        <taxon>Rhodobacterales</taxon>
        <taxon>Roseobacteraceae</taxon>
        <taxon>Leisingera</taxon>
    </lineage>
</organism>
<feature type="compositionally biased region" description="Basic residues" evidence="1">
    <location>
        <begin position="75"/>
        <end position="91"/>
    </location>
</feature>
<sequence length="171" mass="19245">MAQTQGSQPHRKFIALIVAASIAITGFSAAPARADEDVAKFIAGMALLGILGAAINDARKDDDHTVTRTYNPPRGHGHGDHRHNSHKRYGGHVKPLPPRLHRYDLPAQCVRYFPRYSRNYPLAGKGCLDRNYGYTQNLPRACKVTFWNGNRNHTGYKPRCLNQHGYRMVNR</sequence>
<keyword evidence="2" id="KW-1133">Transmembrane helix</keyword>
<dbReference type="HOGENOM" id="CLU_121962_0_0_5"/>
<feature type="transmembrane region" description="Helical" evidence="2">
    <location>
        <begin position="38"/>
        <end position="55"/>
    </location>
</feature>
<gene>
    <name evidence="3" type="ORF">METH_19370</name>
</gene>
<dbReference type="AlphaFoldDB" id="V9VUS5"/>
<feature type="region of interest" description="Disordered" evidence="1">
    <location>
        <begin position="69"/>
        <end position="97"/>
    </location>
</feature>
<evidence type="ECO:0000256" key="2">
    <source>
        <dbReference type="SAM" id="Phobius"/>
    </source>
</evidence>
<accession>V9VUS5</accession>
<dbReference type="RefSeq" id="WP_024092004.1">
    <property type="nucleotide sequence ID" value="NC_023135.1"/>
</dbReference>
<evidence type="ECO:0000313" key="3">
    <source>
        <dbReference type="EMBL" id="AHD02501.1"/>
    </source>
</evidence>
<proteinExistence type="predicted"/>
<protein>
    <submittedName>
        <fullName evidence="3">Uncharacterized protein</fullName>
    </submittedName>
</protein>
<dbReference type="OrthoDB" id="7876829at2"/>
<name>V9VUS5_9RHOB</name>
<keyword evidence="2" id="KW-0472">Membrane</keyword>
<dbReference type="Proteomes" id="UP000018780">
    <property type="component" value="Chromosome"/>
</dbReference>
<evidence type="ECO:0000256" key="1">
    <source>
        <dbReference type="SAM" id="MobiDB-lite"/>
    </source>
</evidence>
<feature type="transmembrane region" description="Helical" evidence="2">
    <location>
        <begin position="12"/>
        <end position="32"/>
    </location>
</feature>
<dbReference type="KEGG" id="lmd:METH_19370"/>
<dbReference type="STRING" id="999552.METH_19370"/>
<dbReference type="EMBL" id="CP006773">
    <property type="protein sequence ID" value="AHD02501.1"/>
    <property type="molecule type" value="Genomic_DNA"/>
</dbReference>